<dbReference type="PROSITE" id="PS51208">
    <property type="entry name" value="AUTOTRANSPORTER"/>
    <property type="match status" value="1"/>
</dbReference>
<dbReference type="InterPro" id="IPR005546">
    <property type="entry name" value="Autotransporte_beta"/>
</dbReference>
<dbReference type="Pfam" id="PF03797">
    <property type="entry name" value="Autotransporter"/>
    <property type="match status" value="1"/>
</dbReference>
<evidence type="ECO:0000313" key="4">
    <source>
        <dbReference type="Proteomes" id="UP000269692"/>
    </source>
</evidence>
<feature type="signal peptide" evidence="1">
    <location>
        <begin position="1"/>
        <end position="31"/>
    </location>
</feature>
<organism evidence="3 4">
    <name type="scientific">Xanthobacter tagetidis</name>
    <dbReference type="NCBI Taxonomy" id="60216"/>
    <lineage>
        <taxon>Bacteria</taxon>
        <taxon>Pseudomonadati</taxon>
        <taxon>Pseudomonadota</taxon>
        <taxon>Alphaproteobacteria</taxon>
        <taxon>Hyphomicrobiales</taxon>
        <taxon>Xanthobacteraceae</taxon>
        <taxon>Xanthobacter</taxon>
    </lineage>
</organism>
<evidence type="ECO:0000256" key="1">
    <source>
        <dbReference type="SAM" id="SignalP"/>
    </source>
</evidence>
<dbReference type="InterPro" id="IPR036709">
    <property type="entry name" value="Autotransporte_beta_dom_sf"/>
</dbReference>
<dbReference type="SMART" id="SM00869">
    <property type="entry name" value="Autotransporter"/>
    <property type="match status" value="1"/>
</dbReference>
<dbReference type="NCBIfam" id="TIGR01414">
    <property type="entry name" value="autotrans_barl"/>
    <property type="match status" value="1"/>
</dbReference>
<dbReference type="Gene3D" id="2.40.128.130">
    <property type="entry name" value="Autotransporter beta-domain"/>
    <property type="match status" value="1"/>
</dbReference>
<reference evidence="3 4" key="1">
    <citation type="submission" date="2018-10" db="EMBL/GenBank/DDBJ databases">
        <title>Xanthobacter tagetidis genome sequencing and assembly.</title>
        <authorList>
            <person name="Maclea K.S."/>
            <person name="Goen A.E."/>
            <person name="Fatima S.A."/>
        </authorList>
    </citation>
    <scope>NUCLEOTIDE SEQUENCE [LARGE SCALE GENOMIC DNA]</scope>
    <source>
        <strain evidence="3 4">ATCC 700314</strain>
    </source>
</reference>
<sequence>MAGRSFSRDVSRARALGLFAMGLGASGFTQAAWADPLPTSYQTLNYGTNGTFLTGIRGDNIVGNYTIPGTTETGGLYYNMTSQTWSPMPVATPNGANYPGAIGSSPYGPSFGNPGGILRVVGSYQTAESAPYDRSYLYDAAAAPGQTLTPLAYPGSDTLYTIAHSNFGNQVVGDYDTRLATGNAFIYNIDTGTYTTNNVPGAVSTTAYGIYGDKIAGGYGKVEVGGGIHAEHGYIYDQTTGTFTSYDHVGAVATHFEGITGAGRSGEYNLVANWVTADGVVHPAVMHIDALGVVTWYEIDIPGAVVSSNSAYGDNVIGIYVSNEGGVVSINGFLATIPGIYNPIRNTATLNFADENAAALSGRKGDDIINSGTIHATGNGGLGMRGETYGVLTNTGTITASGIAGAAVELHGIYGTFLNYGTLQTTVEADALRTGVDSYGSVIVNMGVIDGRLAATAGPDKRFENSGWLGVSGTGPTITHLISGTFVQTGAGTYAARVMETGSDFLEVTGTMRLAGTLQASFPTTSFAPTTTLIVATQGITGTFDDVVTPGLPALFDASVTYAPTAVTLNVAADLAGMAGNTPNQRAVGGAIDRVINTTTNGLLTSLPAALSPLYGVSAAELPGALTALSGEAYASTQTVLLGDSLYSRQAVMGRLRQGTYAGEAGPTSALGFGGPALAYAAPTSSGGPFPIKAQPSAEPAFNGTVWAQAFGGWSAYGGGRDAADVDASIGGIISGADVKVANWILGAAVGYSRSNAKMDALASKSDVDSLLLALYAGTSSGPWKLRLGASFAFNQIDASRIIAYPGYVGQANADYDGGTAQVFGELGYGFALQKLALEPFAGLAYVHLNTDGFTELGAAAGLTGASNTMGVGYSSIGLRAATTVELPGGMALEPNASIAWQYAFGDITPDAQLAFLSVPSANFTVAGVPLAQNTALVKVGSDLRVSDQVRLGVAYVGQFADQVTVNAVQANLAWRF</sequence>
<dbReference type="InterPro" id="IPR006315">
    <property type="entry name" value="OM_autotransptr_brl_dom"/>
</dbReference>
<feature type="chain" id="PRO_5018136917" evidence="1">
    <location>
        <begin position="32"/>
        <end position="977"/>
    </location>
</feature>
<dbReference type="GO" id="GO:0019867">
    <property type="term" value="C:outer membrane"/>
    <property type="evidence" value="ECO:0007669"/>
    <property type="project" value="InterPro"/>
</dbReference>
<dbReference type="OrthoDB" id="9804931at2"/>
<dbReference type="SUPFAM" id="SSF103515">
    <property type="entry name" value="Autotransporter"/>
    <property type="match status" value="1"/>
</dbReference>
<keyword evidence="1" id="KW-0732">Signal</keyword>
<protein>
    <submittedName>
        <fullName evidence="3">Autotransporter domain-containing protein</fullName>
    </submittedName>
</protein>
<dbReference type="Proteomes" id="UP000269692">
    <property type="component" value="Unassembled WGS sequence"/>
</dbReference>
<name>A0A3L7AM43_9HYPH</name>
<evidence type="ECO:0000259" key="2">
    <source>
        <dbReference type="PROSITE" id="PS51208"/>
    </source>
</evidence>
<comment type="caution">
    <text evidence="3">The sequence shown here is derived from an EMBL/GenBank/DDBJ whole genome shotgun (WGS) entry which is preliminary data.</text>
</comment>
<feature type="domain" description="Autotransporter" evidence="2">
    <location>
        <begin position="699"/>
        <end position="977"/>
    </location>
</feature>
<dbReference type="AlphaFoldDB" id="A0A3L7AM43"/>
<proteinExistence type="predicted"/>
<dbReference type="EMBL" id="RCTF01000002">
    <property type="protein sequence ID" value="RLP81025.1"/>
    <property type="molecule type" value="Genomic_DNA"/>
</dbReference>
<gene>
    <name evidence="3" type="ORF">D9R14_03225</name>
</gene>
<evidence type="ECO:0000313" key="3">
    <source>
        <dbReference type="EMBL" id="RLP81025.1"/>
    </source>
</evidence>
<dbReference type="RefSeq" id="WP_121621877.1">
    <property type="nucleotide sequence ID" value="NZ_JACIIW010000003.1"/>
</dbReference>
<keyword evidence="4" id="KW-1185">Reference proteome</keyword>
<accession>A0A3L7AM43</accession>